<accession>A0A238VQ80</accession>
<evidence type="ECO:0000313" key="2">
    <source>
        <dbReference type="Proteomes" id="UP000198397"/>
    </source>
</evidence>
<evidence type="ECO:0000313" key="1">
    <source>
        <dbReference type="EMBL" id="SNR36341.1"/>
    </source>
</evidence>
<proteinExistence type="predicted"/>
<reference evidence="1 2" key="1">
    <citation type="submission" date="2017-06" db="EMBL/GenBank/DDBJ databases">
        <authorList>
            <person name="Kim H.J."/>
            <person name="Triplett B.A."/>
        </authorList>
    </citation>
    <scope>NUCLEOTIDE SEQUENCE [LARGE SCALE GENOMIC DNA]</scope>
    <source>
        <strain evidence="1 2">DSM 8800</strain>
    </source>
</reference>
<dbReference type="EMBL" id="FZNQ01000003">
    <property type="protein sequence ID" value="SNR36341.1"/>
    <property type="molecule type" value="Genomic_DNA"/>
</dbReference>
<dbReference type="Proteomes" id="UP000198397">
    <property type="component" value="Unassembled WGS sequence"/>
</dbReference>
<dbReference type="AlphaFoldDB" id="A0A238VQ80"/>
<dbReference type="RefSeq" id="WP_143420346.1">
    <property type="nucleotide sequence ID" value="NZ_FZNQ01000003.1"/>
</dbReference>
<keyword evidence="2" id="KW-1185">Reference proteome</keyword>
<organism evidence="1 2">
    <name type="scientific">Halorubrum vacuolatum</name>
    <name type="common">Natronobacterium vacuolatum</name>
    <dbReference type="NCBI Taxonomy" id="63740"/>
    <lineage>
        <taxon>Archaea</taxon>
        <taxon>Methanobacteriati</taxon>
        <taxon>Methanobacteriota</taxon>
        <taxon>Stenosarchaea group</taxon>
        <taxon>Halobacteria</taxon>
        <taxon>Halobacteriales</taxon>
        <taxon>Haloferacaceae</taxon>
        <taxon>Halorubrum</taxon>
    </lineage>
</organism>
<sequence length="67" mass="7006">MVDGVGVTSLCGKFGVYGRVGTWPVTPAGTAFELDVLVLEEVVDGLVIIREPLSVSIFGEPIANVLC</sequence>
<gene>
    <name evidence="1" type="ORF">SAMN06264855_103256</name>
</gene>
<name>A0A238VQ80_HALVU</name>
<protein>
    <submittedName>
        <fullName evidence="1">Uncharacterized protein</fullName>
    </submittedName>
</protein>